<comment type="caution">
    <text evidence="3">The sequence shown here is derived from an EMBL/GenBank/DDBJ whole genome shotgun (WGS) entry which is preliminary data.</text>
</comment>
<evidence type="ECO:0000256" key="1">
    <source>
        <dbReference type="ARBA" id="ARBA00023125"/>
    </source>
</evidence>
<gene>
    <name evidence="3" type="ORF">CYJ76_03460</name>
</gene>
<dbReference type="InterPro" id="IPR047057">
    <property type="entry name" value="MerR_fam"/>
</dbReference>
<dbReference type="InterPro" id="IPR009061">
    <property type="entry name" value="DNA-bd_dom_put_sf"/>
</dbReference>
<evidence type="ECO:0000313" key="4">
    <source>
        <dbReference type="Proteomes" id="UP000234206"/>
    </source>
</evidence>
<proteinExistence type="predicted"/>
<dbReference type="PANTHER" id="PTHR30204:SF97">
    <property type="entry name" value="MERR FAMILY REGULATORY PROTEIN"/>
    <property type="match status" value="1"/>
</dbReference>
<dbReference type="PROSITE" id="PS50937">
    <property type="entry name" value="HTH_MERR_2"/>
    <property type="match status" value="1"/>
</dbReference>
<keyword evidence="4" id="KW-1185">Reference proteome</keyword>
<dbReference type="Proteomes" id="UP000234206">
    <property type="component" value="Unassembled WGS sequence"/>
</dbReference>
<protein>
    <recommendedName>
        <fullName evidence="2">HTH merR-type domain-containing protein</fullName>
    </recommendedName>
</protein>
<dbReference type="Pfam" id="PF13411">
    <property type="entry name" value="MerR_1"/>
    <property type="match status" value="1"/>
</dbReference>
<dbReference type="SUPFAM" id="SSF46955">
    <property type="entry name" value="Putative DNA-binding domain"/>
    <property type="match status" value="1"/>
</dbReference>
<dbReference type="InterPro" id="IPR000551">
    <property type="entry name" value="MerR-type_HTH_dom"/>
</dbReference>
<sequence>MMSIGQFAYSTGLSVKTLRYYDEIGLLPAAEVDPFNGYRTYRGSQLREATLLRVLRASGMGVDEMRKALTHPHETDGLIARRRAELAVQRELEDWALGEVQRWQSTDASVVQTRDRAAQRWAGVAVSLDLRAVSDDVEGEASAAECMGRLEELSAQLHAELSSRGVAGPLEGEGRAWIELRSDPARASVIEVVSCIAVHAPVQPDLTLDGHQVLTGELPDRVEAFVTTEVPAPGGSGDPDGSEARLAGGPLPQPAAIALAVVAEESGADPSCVRQHTRVSDEGFVLEWCVTLP</sequence>
<dbReference type="EMBL" id="PKIZ01000004">
    <property type="protein sequence ID" value="PKZ42357.1"/>
    <property type="molecule type" value="Genomic_DNA"/>
</dbReference>
<dbReference type="GO" id="GO:0003700">
    <property type="term" value="F:DNA-binding transcription factor activity"/>
    <property type="evidence" value="ECO:0007669"/>
    <property type="project" value="InterPro"/>
</dbReference>
<reference evidence="3 4" key="1">
    <citation type="submission" date="2017-12" db="EMBL/GenBank/DDBJ databases">
        <title>Phylogenetic diversity of female urinary microbiome.</title>
        <authorList>
            <person name="Thomas-White K."/>
            <person name="Wolfe A.J."/>
        </authorList>
    </citation>
    <scope>NUCLEOTIDE SEQUENCE [LARGE SCALE GENOMIC DNA]</scope>
    <source>
        <strain evidence="3 4">UMB1298</strain>
    </source>
</reference>
<dbReference type="PROSITE" id="PS00552">
    <property type="entry name" value="HTH_MERR_1"/>
    <property type="match status" value="1"/>
</dbReference>
<dbReference type="AlphaFoldDB" id="A0A2I1PCK0"/>
<dbReference type="RefSeq" id="WP_101849246.1">
    <property type="nucleotide sequence ID" value="NZ_PKIZ01000004.1"/>
</dbReference>
<dbReference type="PANTHER" id="PTHR30204">
    <property type="entry name" value="REDOX-CYCLING DRUG-SENSING TRANSCRIPTIONAL ACTIVATOR SOXR"/>
    <property type="match status" value="1"/>
</dbReference>
<feature type="domain" description="HTH merR-type" evidence="2">
    <location>
        <begin position="1"/>
        <end position="71"/>
    </location>
</feature>
<dbReference type="GO" id="GO:0003677">
    <property type="term" value="F:DNA binding"/>
    <property type="evidence" value="ECO:0007669"/>
    <property type="project" value="UniProtKB-KW"/>
</dbReference>
<dbReference type="SMART" id="SM00422">
    <property type="entry name" value="HTH_MERR"/>
    <property type="match status" value="1"/>
</dbReference>
<evidence type="ECO:0000259" key="2">
    <source>
        <dbReference type="PROSITE" id="PS50937"/>
    </source>
</evidence>
<accession>A0A2I1PCK0</accession>
<name>A0A2I1PCK0_9MICO</name>
<keyword evidence="1" id="KW-0238">DNA-binding</keyword>
<dbReference type="Gene3D" id="1.10.1660.10">
    <property type="match status" value="1"/>
</dbReference>
<organism evidence="3 4">
    <name type="scientific">Kytococcus schroeteri</name>
    <dbReference type="NCBI Taxonomy" id="138300"/>
    <lineage>
        <taxon>Bacteria</taxon>
        <taxon>Bacillati</taxon>
        <taxon>Actinomycetota</taxon>
        <taxon>Actinomycetes</taxon>
        <taxon>Micrococcales</taxon>
        <taxon>Kytococcaceae</taxon>
        <taxon>Kytococcus</taxon>
    </lineage>
</organism>
<dbReference type="OrthoDB" id="9802039at2"/>
<evidence type="ECO:0000313" key="3">
    <source>
        <dbReference type="EMBL" id="PKZ42357.1"/>
    </source>
</evidence>